<keyword evidence="3" id="KW-1185">Reference proteome</keyword>
<dbReference type="InterPro" id="IPR057895">
    <property type="entry name" value="Mom"/>
</dbReference>
<comment type="caution">
    <text evidence="2">The sequence shown here is derived from an EMBL/GenBank/DDBJ whole genome shotgun (WGS) entry which is preliminary data.</text>
</comment>
<gene>
    <name evidence="1" type="ORF">E0H58_16225</name>
    <name evidence="2" type="ORF">E0H92_14925</name>
</gene>
<evidence type="ECO:0000313" key="4">
    <source>
        <dbReference type="Proteomes" id="UP000294225"/>
    </source>
</evidence>
<protein>
    <submittedName>
        <fullName evidence="2">Uncharacterized protein</fullName>
    </submittedName>
</protein>
<name>A0A4R0IWZ6_9ACTN</name>
<dbReference type="AlphaFoldDB" id="A0A4R0IWZ6"/>
<sequence>MLTTAVVAKADNAYLNPELPRTFRTEDSRTQFTDRLLDLAPPLWGVSRRELVVRTRLHLPCYADSAGRVGYLGALAVVTSNAARLRRDQHAVRHLIPRREYSLSDLEFRKVGEDADRVLGSLHYLRNARRGSLNFALVDKISGTPVTLCSVSPLEWKRVADQLALQFGLPQESVWDLSRVYSFDAAPPNAVSYLLAQVRKYFQKRGDVKLLTTVVDPNLGFTGSSYLASNWQRWITVRARPYLYYRGSYMSLRQMRVAFPAIRSIDELCAADRRARRSVVDLDDSWIFCCRIRGATERLAPEEQHRILR</sequence>
<dbReference type="RefSeq" id="WP_131462101.1">
    <property type="nucleotide sequence ID" value="NZ_SJJY01000002.1"/>
</dbReference>
<proteinExistence type="predicted"/>
<dbReference type="Proteomes" id="UP000294225">
    <property type="component" value="Unassembled WGS sequence"/>
</dbReference>
<evidence type="ECO:0000313" key="2">
    <source>
        <dbReference type="EMBL" id="TCC37777.1"/>
    </source>
</evidence>
<reference evidence="3 4" key="1">
    <citation type="submission" date="2019-02" db="EMBL/GenBank/DDBJ databases">
        <title>Kribbella capetownensis sp. nov. and Kribbella speibonae sp. nov., isolated from soil.</title>
        <authorList>
            <person name="Curtis S.M."/>
            <person name="Norton I."/>
            <person name="Everest G.J."/>
            <person name="Meyers P.R."/>
        </authorList>
    </citation>
    <scope>NUCLEOTIDE SEQUENCE [LARGE SCALE GENOMIC DNA]</scope>
    <source>
        <strain evidence="1 3">SK5</strain>
        <strain evidence="2 4">YM55</strain>
    </source>
</reference>
<organism evidence="2 4">
    <name type="scientific">Kribbella speibonae</name>
    <dbReference type="NCBI Taxonomy" id="1572660"/>
    <lineage>
        <taxon>Bacteria</taxon>
        <taxon>Bacillati</taxon>
        <taxon>Actinomycetota</taxon>
        <taxon>Actinomycetes</taxon>
        <taxon>Propionibacteriales</taxon>
        <taxon>Kribbellaceae</taxon>
        <taxon>Kribbella</taxon>
    </lineage>
</organism>
<dbReference type="EMBL" id="SJKC01000002">
    <property type="protein sequence ID" value="TCC37777.1"/>
    <property type="molecule type" value="Genomic_DNA"/>
</dbReference>
<evidence type="ECO:0000313" key="3">
    <source>
        <dbReference type="Proteomes" id="UP000292385"/>
    </source>
</evidence>
<dbReference type="Pfam" id="PF25680">
    <property type="entry name" value="Mom"/>
    <property type="match status" value="1"/>
</dbReference>
<dbReference type="EMBL" id="SJJY01000002">
    <property type="protein sequence ID" value="TCC25650.1"/>
    <property type="molecule type" value="Genomic_DNA"/>
</dbReference>
<dbReference type="Proteomes" id="UP000292385">
    <property type="component" value="Unassembled WGS sequence"/>
</dbReference>
<evidence type="ECO:0000313" key="1">
    <source>
        <dbReference type="EMBL" id="TCC25650.1"/>
    </source>
</evidence>
<accession>A0A4R0IWZ6</accession>